<proteinExistence type="predicted"/>
<dbReference type="Proteomes" id="UP000273778">
    <property type="component" value="Chromosome"/>
</dbReference>
<dbReference type="AlphaFoldDB" id="A0A3N4E818"/>
<evidence type="ECO:0000313" key="2">
    <source>
        <dbReference type="EMBL" id="AZG36492.1"/>
    </source>
</evidence>
<keyword evidence="1" id="KW-0472">Membrane</keyword>
<dbReference type="KEGG" id="spsr:EGC80_17595"/>
<name>A0A3N4E818_9GAMM</name>
<keyword evidence="1" id="KW-1133">Transmembrane helix</keyword>
<reference evidence="3" key="3">
    <citation type="submission" date="2018-11" db="EMBL/GenBank/DDBJ databases">
        <authorList>
            <person name="Hwang Y.J."/>
            <person name="Hwang C.Y."/>
        </authorList>
    </citation>
    <scope>NUCLEOTIDE SEQUENCE</scope>
    <source>
        <strain evidence="3">R106</strain>
    </source>
</reference>
<gene>
    <name evidence="3" type="ORF">EGC77_01225</name>
    <name evidence="2" type="ORF">EGC80_17595</name>
</gene>
<dbReference type="InterPro" id="IPR025333">
    <property type="entry name" value="DUF4239"/>
</dbReference>
<evidence type="ECO:0000313" key="5">
    <source>
        <dbReference type="Proteomes" id="UP000278855"/>
    </source>
</evidence>
<keyword evidence="1" id="KW-0812">Transmembrane</keyword>
<keyword evidence="4" id="KW-1185">Reference proteome</keyword>
<evidence type="ECO:0000256" key="1">
    <source>
        <dbReference type="SAM" id="Phobius"/>
    </source>
</evidence>
<dbReference type="Proteomes" id="UP000278855">
    <property type="component" value="Unassembled WGS sequence"/>
</dbReference>
<feature type="transmembrane region" description="Helical" evidence="1">
    <location>
        <begin position="28"/>
        <end position="48"/>
    </location>
</feature>
<protein>
    <submittedName>
        <fullName evidence="3">Uncharacterized protein</fullName>
    </submittedName>
</protein>
<dbReference type="RefSeq" id="WP_124011597.1">
    <property type="nucleotide sequence ID" value="NZ_CP034073.1"/>
</dbReference>
<dbReference type="EMBL" id="CP034073">
    <property type="protein sequence ID" value="AZG36492.1"/>
    <property type="molecule type" value="Genomic_DNA"/>
</dbReference>
<accession>A0A3N4E818</accession>
<reference evidence="2 4" key="1">
    <citation type="submission" date="2018-11" db="EMBL/GenBank/DDBJ databases">
        <title>Shewanella sp. M2.</title>
        <authorList>
            <person name="Hwang Y.J."/>
            <person name="Hwang C.Y."/>
        </authorList>
    </citation>
    <scope>NUCLEOTIDE SEQUENCE [LARGE SCALE GENOMIC DNA]</scope>
    <source>
        <strain evidence="2 4">M2</strain>
    </source>
</reference>
<dbReference type="EMBL" id="RKKB01000001">
    <property type="protein sequence ID" value="RPA34339.1"/>
    <property type="molecule type" value="Genomic_DNA"/>
</dbReference>
<evidence type="ECO:0000313" key="3">
    <source>
        <dbReference type="EMBL" id="RPA34339.1"/>
    </source>
</evidence>
<organism evidence="3 5">
    <name type="scientific">Shewanella psychromarinicola</name>
    <dbReference type="NCBI Taxonomy" id="2487742"/>
    <lineage>
        <taxon>Bacteria</taxon>
        <taxon>Pseudomonadati</taxon>
        <taxon>Pseudomonadota</taxon>
        <taxon>Gammaproteobacteria</taxon>
        <taxon>Alteromonadales</taxon>
        <taxon>Shewanellaceae</taxon>
        <taxon>Shewanella</taxon>
    </lineage>
</organism>
<evidence type="ECO:0000313" key="4">
    <source>
        <dbReference type="Proteomes" id="UP000273778"/>
    </source>
</evidence>
<sequence>MIQSINDIIDMHQKRVTAGLRNRIPSSVWMALIGIIALAMIAMGAEVGLTGKRRLVAMIPLVLAFAVLVALVVDLNRPQSGLITVGQQSMVDLQRSMSR</sequence>
<reference evidence="5" key="2">
    <citation type="submission" date="2018-11" db="EMBL/GenBank/DDBJ databases">
        <title>Shewanella sp. R106.</title>
        <authorList>
            <person name="Hwang Y.J."/>
            <person name="Hwang C.Y."/>
        </authorList>
    </citation>
    <scope>NUCLEOTIDE SEQUENCE [LARGE SCALE GENOMIC DNA]</scope>
    <source>
        <strain evidence="5">R106</strain>
    </source>
</reference>
<dbReference type="Pfam" id="PF14023">
    <property type="entry name" value="Bestrophin-like"/>
    <property type="match status" value="1"/>
</dbReference>
<feature type="transmembrane region" description="Helical" evidence="1">
    <location>
        <begin position="55"/>
        <end position="73"/>
    </location>
</feature>